<reference evidence="1" key="1">
    <citation type="journal article" date="2020" name="Stud. Mycol.">
        <title>101 Dothideomycetes genomes: a test case for predicting lifestyles and emergence of pathogens.</title>
        <authorList>
            <person name="Haridas S."/>
            <person name="Albert R."/>
            <person name="Binder M."/>
            <person name="Bloem J."/>
            <person name="Labutti K."/>
            <person name="Salamov A."/>
            <person name="Andreopoulos B."/>
            <person name="Baker S."/>
            <person name="Barry K."/>
            <person name="Bills G."/>
            <person name="Bluhm B."/>
            <person name="Cannon C."/>
            <person name="Castanera R."/>
            <person name="Culley D."/>
            <person name="Daum C."/>
            <person name="Ezra D."/>
            <person name="Gonzalez J."/>
            <person name="Henrissat B."/>
            <person name="Kuo A."/>
            <person name="Liang C."/>
            <person name="Lipzen A."/>
            <person name="Lutzoni F."/>
            <person name="Magnuson J."/>
            <person name="Mondo S."/>
            <person name="Nolan M."/>
            <person name="Ohm R."/>
            <person name="Pangilinan J."/>
            <person name="Park H.-J."/>
            <person name="Ramirez L."/>
            <person name="Alfaro M."/>
            <person name="Sun H."/>
            <person name="Tritt A."/>
            <person name="Yoshinaga Y."/>
            <person name="Zwiers L.-H."/>
            <person name="Turgeon B."/>
            <person name="Goodwin S."/>
            <person name="Spatafora J."/>
            <person name="Crous P."/>
            <person name="Grigoriev I."/>
        </authorList>
    </citation>
    <scope>NUCLEOTIDE SEQUENCE</scope>
    <source>
        <strain evidence="1">CBS 525.71</strain>
    </source>
</reference>
<evidence type="ECO:0000313" key="2">
    <source>
        <dbReference type="Proteomes" id="UP000799754"/>
    </source>
</evidence>
<dbReference type="EMBL" id="MU006734">
    <property type="protein sequence ID" value="KAF2623926.1"/>
    <property type="molecule type" value="Genomic_DNA"/>
</dbReference>
<proteinExistence type="predicted"/>
<keyword evidence="2" id="KW-1185">Reference proteome</keyword>
<organism evidence="1 2">
    <name type="scientific">Macroventuria anomochaeta</name>
    <dbReference type="NCBI Taxonomy" id="301207"/>
    <lineage>
        <taxon>Eukaryota</taxon>
        <taxon>Fungi</taxon>
        <taxon>Dikarya</taxon>
        <taxon>Ascomycota</taxon>
        <taxon>Pezizomycotina</taxon>
        <taxon>Dothideomycetes</taxon>
        <taxon>Pleosporomycetidae</taxon>
        <taxon>Pleosporales</taxon>
        <taxon>Pleosporineae</taxon>
        <taxon>Didymellaceae</taxon>
        <taxon>Macroventuria</taxon>
    </lineage>
</organism>
<sequence length="98" mass="11076">MGPYRLLDASKNEIRVLHLKPGNSGDDMSVRLEVVSLYDHSSYEALSYVWGTTLSPKPTLVNGFYQLQVTINQQDITERSLQVPLLDDIYTSAIYVLI</sequence>
<name>A0ACB6RPX0_9PLEO</name>
<accession>A0ACB6RPX0</accession>
<gene>
    <name evidence="1" type="ORF">BU25DRAFT_349274</name>
</gene>
<comment type="caution">
    <text evidence="1">The sequence shown here is derived from an EMBL/GenBank/DDBJ whole genome shotgun (WGS) entry which is preliminary data.</text>
</comment>
<protein>
    <submittedName>
        <fullName evidence="1">Uncharacterized protein</fullName>
    </submittedName>
</protein>
<evidence type="ECO:0000313" key="1">
    <source>
        <dbReference type="EMBL" id="KAF2623926.1"/>
    </source>
</evidence>
<dbReference type="Proteomes" id="UP000799754">
    <property type="component" value="Unassembled WGS sequence"/>
</dbReference>